<dbReference type="InterPro" id="IPR025575">
    <property type="entry name" value="DpnD/PcfM_C"/>
</dbReference>
<dbReference type="AlphaFoldDB" id="A0A0F9FK06"/>
<sequence>MKYKVEISATFRETFEIEAESEEEARDYVMAQFNPYTASPQKVYTDYDIGDIYAEQIDED</sequence>
<organism evidence="2">
    <name type="scientific">marine sediment metagenome</name>
    <dbReference type="NCBI Taxonomy" id="412755"/>
    <lineage>
        <taxon>unclassified sequences</taxon>
        <taxon>metagenomes</taxon>
        <taxon>ecological metagenomes</taxon>
    </lineage>
</organism>
<proteinExistence type="predicted"/>
<evidence type="ECO:0000259" key="1">
    <source>
        <dbReference type="Pfam" id="PF14207"/>
    </source>
</evidence>
<protein>
    <recommendedName>
        <fullName evidence="1">DpnD/PcfM-like C-terminal domain-containing protein</fullName>
    </recommendedName>
</protein>
<comment type="caution">
    <text evidence="2">The sequence shown here is derived from an EMBL/GenBank/DDBJ whole genome shotgun (WGS) entry which is preliminary data.</text>
</comment>
<name>A0A0F9FK06_9ZZZZ</name>
<evidence type="ECO:0000313" key="2">
    <source>
        <dbReference type="EMBL" id="KKL86613.1"/>
    </source>
</evidence>
<accession>A0A0F9FK06</accession>
<gene>
    <name evidence="2" type="ORF">LCGC14_1942950</name>
</gene>
<dbReference type="Pfam" id="PF14207">
    <property type="entry name" value="DpnD-PcfM"/>
    <property type="match status" value="1"/>
</dbReference>
<dbReference type="EMBL" id="LAZR01021062">
    <property type="protein sequence ID" value="KKL86613.1"/>
    <property type="molecule type" value="Genomic_DNA"/>
</dbReference>
<feature type="domain" description="DpnD/PcfM-like C-terminal" evidence="1">
    <location>
        <begin position="3"/>
        <end position="29"/>
    </location>
</feature>
<reference evidence="2" key="1">
    <citation type="journal article" date="2015" name="Nature">
        <title>Complex archaea that bridge the gap between prokaryotes and eukaryotes.</title>
        <authorList>
            <person name="Spang A."/>
            <person name="Saw J.H."/>
            <person name="Jorgensen S.L."/>
            <person name="Zaremba-Niedzwiedzka K."/>
            <person name="Martijn J."/>
            <person name="Lind A.E."/>
            <person name="van Eijk R."/>
            <person name="Schleper C."/>
            <person name="Guy L."/>
            <person name="Ettema T.J."/>
        </authorList>
    </citation>
    <scope>NUCLEOTIDE SEQUENCE</scope>
</reference>